<organism evidence="1 2">
    <name type="scientific">Zarea fungicola</name>
    <dbReference type="NCBI Taxonomy" id="93591"/>
    <lineage>
        <taxon>Eukaryota</taxon>
        <taxon>Fungi</taxon>
        <taxon>Dikarya</taxon>
        <taxon>Ascomycota</taxon>
        <taxon>Pezizomycotina</taxon>
        <taxon>Sordariomycetes</taxon>
        <taxon>Hypocreomycetidae</taxon>
        <taxon>Hypocreales</taxon>
        <taxon>Cordycipitaceae</taxon>
        <taxon>Zarea</taxon>
    </lineage>
</organism>
<accession>A0ACC1MIF7</accession>
<evidence type="ECO:0000313" key="1">
    <source>
        <dbReference type="EMBL" id="KAJ2966126.1"/>
    </source>
</evidence>
<sequence length="77" mass="8156">MHAIWILLVALGQVGKVQGVGAHVELLVSTQSTTSAHQASAGHGIRHFGQRNSYIAIRLDGKRSQDGNGSQILGARQ</sequence>
<protein>
    <submittedName>
        <fullName evidence="1">Uncharacterized protein</fullName>
    </submittedName>
</protein>
<reference evidence="1" key="1">
    <citation type="submission" date="2022-08" db="EMBL/GenBank/DDBJ databases">
        <title>Genome Sequence of Lecanicillium fungicola.</title>
        <authorList>
            <person name="Buettner E."/>
        </authorList>
    </citation>
    <scope>NUCLEOTIDE SEQUENCE</scope>
    <source>
        <strain evidence="1">Babe33</strain>
    </source>
</reference>
<gene>
    <name evidence="1" type="ORF">NQ176_g10295</name>
</gene>
<dbReference type="EMBL" id="JANJQO010002734">
    <property type="protein sequence ID" value="KAJ2966126.1"/>
    <property type="molecule type" value="Genomic_DNA"/>
</dbReference>
<dbReference type="Proteomes" id="UP001143910">
    <property type="component" value="Unassembled WGS sequence"/>
</dbReference>
<name>A0ACC1MIF7_9HYPO</name>
<evidence type="ECO:0000313" key="2">
    <source>
        <dbReference type="Proteomes" id="UP001143910"/>
    </source>
</evidence>
<comment type="caution">
    <text evidence="1">The sequence shown here is derived from an EMBL/GenBank/DDBJ whole genome shotgun (WGS) entry which is preliminary data.</text>
</comment>
<proteinExistence type="predicted"/>
<keyword evidence="2" id="KW-1185">Reference proteome</keyword>